<dbReference type="InterPro" id="IPR040357">
    <property type="entry name" value="Vma22/CCDC115"/>
</dbReference>
<dbReference type="GO" id="GO:0070072">
    <property type="term" value="P:vacuolar proton-transporting V-type ATPase complex assembly"/>
    <property type="evidence" value="ECO:0007669"/>
    <property type="project" value="EnsemblFungi"/>
</dbReference>
<sequence>MHDKHYDQLVSLLAKYDTLLDQLQQYLSMGYYNLSRANYHNKDAIRGYYGQDYWDATYPGTKLVDIKQDGTFSIDQVSNDSNDKKGASDMPTNTENVLRNRSEGILRQPEIERNLKPKDPIYMFGGLLSVPSSLRQSQSAFQRCIPLISELVNCRKALLDCLDGYEKSAGISNIR</sequence>
<feature type="region of interest" description="Disordered" evidence="2">
    <location>
        <begin position="75"/>
        <end position="95"/>
    </location>
</feature>
<dbReference type="FunCoup" id="G8JRD9">
    <property type="interactions" value="67"/>
</dbReference>
<accession>G8JRD9</accession>
<dbReference type="Pfam" id="PF21730">
    <property type="entry name" value="Vma22_CCDC115"/>
    <property type="match status" value="1"/>
</dbReference>
<dbReference type="GO" id="GO:0007035">
    <property type="term" value="P:vacuolar acidification"/>
    <property type="evidence" value="ECO:0007669"/>
    <property type="project" value="EnsemblFungi"/>
</dbReference>
<protein>
    <recommendedName>
        <fullName evidence="1">Vacuolar ATPase assembly protein VMA22</fullName>
    </recommendedName>
</protein>
<gene>
    <name evidence="3" type="ordered locus">Ecym_3210</name>
</gene>
<evidence type="ECO:0000313" key="4">
    <source>
        <dbReference type="Proteomes" id="UP000006790"/>
    </source>
</evidence>
<reference evidence="4" key="1">
    <citation type="journal article" date="2012" name="G3 (Bethesda)">
        <title>Pichia sorbitophila, an interspecies yeast hybrid reveals early steps of genome resolution following polyploidization.</title>
        <authorList>
            <person name="Leh Louis V."/>
            <person name="Despons L."/>
            <person name="Friedrich A."/>
            <person name="Martin T."/>
            <person name="Durrens P."/>
            <person name="Casaregola S."/>
            <person name="Neuveglise C."/>
            <person name="Fairhead C."/>
            <person name="Marck C."/>
            <person name="Cruz J.A."/>
            <person name="Straub M.L."/>
            <person name="Kugler V."/>
            <person name="Sacerdot C."/>
            <person name="Uzunov Z."/>
            <person name="Thierry A."/>
            <person name="Weiss S."/>
            <person name="Bleykasten C."/>
            <person name="De Montigny J."/>
            <person name="Jacques N."/>
            <person name="Jung P."/>
            <person name="Lemaire M."/>
            <person name="Mallet S."/>
            <person name="Morel G."/>
            <person name="Richard G.F."/>
            <person name="Sarkar A."/>
            <person name="Savel G."/>
            <person name="Schacherer J."/>
            <person name="Seret M.L."/>
            <person name="Talla E."/>
            <person name="Samson G."/>
            <person name="Jubin C."/>
            <person name="Poulain J."/>
            <person name="Vacherie B."/>
            <person name="Barbe V."/>
            <person name="Pelletier E."/>
            <person name="Sherman D.J."/>
            <person name="Westhof E."/>
            <person name="Weissenbach J."/>
            <person name="Baret P.V."/>
            <person name="Wincker P."/>
            <person name="Gaillardin C."/>
            <person name="Dujon B."/>
            <person name="Souciet J.L."/>
        </authorList>
    </citation>
    <scope>NUCLEOTIDE SEQUENCE [LARGE SCALE GENOMIC DNA]</scope>
    <source>
        <strain evidence="4">CBS 270.75 / DBVPG 7215 / KCTC 17166 / NRRL Y-17582</strain>
    </source>
</reference>
<dbReference type="EMBL" id="CP002499">
    <property type="protein sequence ID" value="AET38708.1"/>
    <property type="molecule type" value="Genomic_DNA"/>
</dbReference>
<keyword evidence="4" id="KW-1185">Reference proteome</keyword>
<organism evidence="3 4">
    <name type="scientific">Eremothecium cymbalariae (strain CBS 270.75 / DBVPG 7215 / KCTC 17166 / NRRL Y-17582)</name>
    <name type="common">Yeast</name>
    <dbReference type="NCBI Taxonomy" id="931890"/>
    <lineage>
        <taxon>Eukaryota</taxon>
        <taxon>Fungi</taxon>
        <taxon>Dikarya</taxon>
        <taxon>Ascomycota</taxon>
        <taxon>Saccharomycotina</taxon>
        <taxon>Saccharomycetes</taxon>
        <taxon>Saccharomycetales</taxon>
        <taxon>Saccharomycetaceae</taxon>
        <taxon>Eremothecium</taxon>
    </lineage>
</organism>
<evidence type="ECO:0000256" key="2">
    <source>
        <dbReference type="SAM" id="MobiDB-lite"/>
    </source>
</evidence>
<dbReference type="AlphaFoldDB" id="G8JRD9"/>
<dbReference type="HOGENOM" id="CLU_089394_0_0_1"/>
<dbReference type="STRING" id="931890.G8JRD9"/>
<dbReference type="OMA" id="RANYHNK"/>
<proteinExistence type="predicted"/>
<evidence type="ECO:0000256" key="1">
    <source>
        <dbReference type="ARBA" id="ARBA00093634"/>
    </source>
</evidence>
<dbReference type="GeneID" id="11470940"/>
<evidence type="ECO:0000313" key="3">
    <source>
        <dbReference type="EMBL" id="AET38708.1"/>
    </source>
</evidence>
<dbReference type="InParanoid" id="G8JRD9"/>
<name>G8JRD9_ERECY</name>
<dbReference type="PANTHER" id="PTHR31996">
    <property type="entry name" value="COILED-COIL DOMAIN-CONTAINING PROTEIN 115"/>
    <property type="match status" value="1"/>
</dbReference>
<dbReference type="Proteomes" id="UP000006790">
    <property type="component" value="Chromosome 3"/>
</dbReference>
<dbReference type="GO" id="GO:0051082">
    <property type="term" value="F:unfolded protein binding"/>
    <property type="evidence" value="ECO:0007669"/>
    <property type="project" value="EnsemblFungi"/>
</dbReference>
<dbReference type="eggNOG" id="ENOG502S50X">
    <property type="taxonomic scope" value="Eukaryota"/>
</dbReference>
<dbReference type="PANTHER" id="PTHR31996:SF2">
    <property type="entry name" value="COILED-COIL DOMAIN-CONTAINING PROTEIN 115"/>
    <property type="match status" value="1"/>
</dbReference>
<dbReference type="OrthoDB" id="4044452at2759"/>
<dbReference type="RefSeq" id="XP_003645525.1">
    <property type="nucleotide sequence ID" value="XM_003645477.1"/>
</dbReference>
<dbReference type="GO" id="GO:1990871">
    <property type="term" value="C:Vma12-Vma22 assembly complex"/>
    <property type="evidence" value="ECO:0007669"/>
    <property type="project" value="EnsemblFungi"/>
</dbReference>
<dbReference type="KEGG" id="erc:Ecym_3210"/>